<accession>A0ACC2T9Z3</accession>
<evidence type="ECO:0000313" key="2">
    <source>
        <dbReference type="Proteomes" id="UP001165960"/>
    </source>
</evidence>
<name>A0ACC2T9Z3_9FUNG</name>
<evidence type="ECO:0000313" key="1">
    <source>
        <dbReference type="EMBL" id="KAJ9071443.1"/>
    </source>
</evidence>
<keyword evidence="2" id="KW-1185">Reference proteome</keyword>
<proteinExistence type="predicted"/>
<dbReference type="Proteomes" id="UP001165960">
    <property type="component" value="Unassembled WGS sequence"/>
</dbReference>
<protein>
    <submittedName>
        <fullName evidence="1">Uncharacterized protein</fullName>
    </submittedName>
</protein>
<comment type="caution">
    <text evidence="1">The sequence shown here is derived from an EMBL/GenBank/DDBJ whole genome shotgun (WGS) entry which is preliminary data.</text>
</comment>
<gene>
    <name evidence="1" type="ORF">DSO57_1036808</name>
</gene>
<dbReference type="EMBL" id="QTSX02003208">
    <property type="protein sequence ID" value="KAJ9071443.1"/>
    <property type="molecule type" value="Genomic_DNA"/>
</dbReference>
<organism evidence="1 2">
    <name type="scientific">Entomophthora muscae</name>
    <dbReference type="NCBI Taxonomy" id="34485"/>
    <lineage>
        <taxon>Eukaryota</taxon>
        <taxon>Fungi</taxon>
        <taxon>Fungi incertae sedis</taxon>
        <taxon>Zoopagomycota</taxon>
        <taxon>Entomophthoromycotina</taxon>
        <taxon>Entomophthoromycetes</taxon>
        <taxon>Entomophthorales</taxon>
        <taxon>Entomophthoraceae</taxon>
        <taxon>Entomophthora</taxon>
    </lineage>
</organism>
<sequence>MGKKAIKRARNQVNAKNNTEPKSFMEVVDGVSKTADSLPEAITMGVESVSKKQPSRKGKKSWRKNIDLTTVEKSLEEKEKDLITYGPSISETADNDLFKIDVKGDGEKAAKALSTRDRLLAKRSAVTALMGRKSPGVIRPQSKLEAKVAKSLQSAESKNRNKKPQIKDIWEDEAPIKQKHHNSKDDSFVDSLPPSLTKKAIVSDVELSHSGASYNPNAKDLQDLKEIRNKLIQPAPSKEVLDATRSLIKVCSRDSAFSAAEMVEVSKETAPEASSESISAKIAKAAKRKDRRKKLALLEIQKNKKANLQRKRLNSELDNLTAIKEKVESSLEAQAVKKERMDKKRKIDKHIPVKKIGLSKVPLQDIAVAAEPSSTLRQIKTSSNLYKDQYIGLQARNLIEPKDKTVRKNQSKPKYRLVNKSAHEY</sequence>
<reference evidence="1" key="1">
    <citation type="submission" date="2022-04" db="EMBL/GenBank/DDBJ databases">
        <title>Genome of the entomopathogenic fungus Entomophthora muscae.</title>
        <authorList>
            <person name="Elya C."/>
            <person name="Lovett B.R."/>
            <person name="Lee E."/>
            <person name="Macias A.M."/>
            <person name="Hajek A.E."/>
            <person name="De Bivort B.L."/>
            <person name="Kasson M.T."/>
            <person name="De Fine Licht H.H."/>
            <person name="Stajich J.E."/>
        </authorList>
    </citation>
    <scope>NUCLEOTIDE SEQUENCE</scope>
    <source>
        <strain evidence="1">Berkeley</strain>
    </source>
</reference>